<dbReference type="PIRSF" id="PIRSF006268">
    <property type="entry name" value="ApbE"/>
    <property type="match status" value="1"/>
</dbReference>
<comment type="similarity">
    <text evidence="10 12">Belongs to the ApbE family.</text>
</comment>
<evidence type="ECO:0000256" key="7">
    <source>
        <dbReference type="ARBA" id="ARBA00022842"/>
    </source>
</evidence>
<keyword evidence="5 10" id="KW-0479">Metal-binding</keyword>
<comment type="caution">
    <text evidence="13">The sequence shown here is derived from an EMBL/GenBank/DDBJ whole genome shotgun (WGS) entry which is preliminary data.</text>
</comment>
<reference evidence="13" key="1">
    <citation type="submission" date="2022-11" db="EMBL/GenBank/DDBJ databases">
        <title>WGS of Natronobacillus azotifigens 24KS-1, an anaerobic diazotrophic haloalkaliphile from soda-rich habitats.</title>
        <authorList>
            <person name="Sorokin D.Y."/>
            <person name="Merkel A.Y."/>
        </authorList>
    </citation>
    <scope>NUCLEOTIDE SEQUENCE</scope>
    <source>
        <strain evidence="13">24KS-1</strain>
    </source>
</reference>
<evidence type="ECO:0000256" key="12">
    <source>
        <dbReference type="RuleBase" id="RU363002"/>
    </source>
</evidence>
<proteinExistence type="inferred from homology"/>
<keyword evidence="12" id="KW-0449">Lipoprotein</keyword>
<evidence type="ECO:0000256" key="11">
    <source>
        <dbReference type="PIRSR" id="PIRSR006268-2"/>
    </source>
</evidence>
<organism evidence="13 14">
    <name type="scientific">Natronobacillus azotifigens</name>
    <dbReference type="NCBI Taxonomy" id="472978"/>
    <lineage>
        <taxon>Bacteria</taxon>
        <taxon>Bacillati</taxon>
        <taxon>Bacillota</taxon>
        <taxon>Bacilli</taxon>
        <taxon>Bacillales</taxon>
        <taxon>Bacillaceae</taxon>
        <taxon>Natronobacillus</taxon>
    </lineage>
</organism>
<evidence type="ECO:0000313" key="13">
    <source>
        <dbReference type="EMBL" id="MCZ0703586.1"/>
    </source>
</evidence>
<dbReference type="PROSITE" id="PS51257">
    <property type="entry name" value="PROKAR_LIPOPROTEIN"/>
    <property type="match status" value="1"/>
</dbReference>
<keyword evidence="14" id="KW-1185">Reference proteome</keyword>
<evidence type="ECO:0000256" key="6">
    <source>
        <dbReference type="ARBA" id="ARBA00022827"/>
    </source>
</evidence>
<keyword evidence="4 10" id="KW-0808">Transferase</keyword>
<evidence type="ECO:0000256" key="1">
    <source>
        <dbReference type="ARBA" id="ARBA00011955"/>
    </source>
</evidence>
<dbReference type="RefSeq" id="WP_268780350.1">
    <property type="nucleotide sequence ID" value="NZ_JAPRAT010000019.1"/>
</dbReference>
<comment type="function">
    <text evidence="12">Flavin transferase that catalyzes the transfer of the FMN moiety of FAD and its covalent binding to the hydroxyl group of a threonine residue in a target flavoprotein.</text>
</comment>
<dbReference type="PANTHER" id="PTHR30040:SF2">
    <property type="entry name" value="FAD:PROTEIN FMN TRANSFERASE"/>
    <property type="match status" value="1"/>
</dbReference>
<keyword evidence="7 10" id="KW-0460">Magnesium</keyword>
<protein>
    <recommendedName>
        <fullName evidence="2 10">FAD:protein FMN transferase</fullName>
        <ecNumber evidence="1 10">2.7.1.180</ecNumber>
    </recommendedName>
    <alternativeName>
        <fullName evidence="8 10">Flavin transferase</fullName>
    </alternativeName>
</protein>
<accession>A0A9J6RCZ4</accession>
<keyword evidence="12" id="KW-0472">Membrane</keyword>
<evidence type="ECO:0000256" key="4">
    <source>
        <dbReference type="ARBA" id="ARBA00022679"/>
    </source>
</evidence>
<feature type="signal peptide" evidence="12">
    <location>
        <begin position="1"/>
        <end position="21"/>
    </location>
</feature>
<feature type="chain" id="PRO_5039961550" description="FAD:protein FMN transferase" evidence="12">
    <location>
        <begin position="22"/>
        <end position="345"/>
    </location>
</feature>
<dbReference type="Gene3D" id="3.10.520.10">
    <property type="entry name" value="ApbE-like domains"/>
    <property type="match status" value="1"/>
</dbReference>
<evidence type="ECO:0000256" key="8">
    <source>
        <dbReference type="ARBA" id="ARBA00031306"/>
    </source>
</evidence>
<dbReference type="SUPFAM" id="SSF143631">
    <property type="entry name" value="ApbE-like"/>
    <property type="match status" value="1"/>
</dbReference>
<evidence type="ECO:0000256" key="5">
    <source>
        <dbReference type="ARBA" id="ARBA00022723"/>
    </source>
</evidence>
<keyword evidence="3 10" id="KW-0285">Flavoprotein</keyword>
<comment type="cofactor">
    <cofactor evidence="11">
        <name>Mg(2+)</name>
        <dbReference type="ChEBI" id="CHEBI:18420"/>
    </cofactor>
    <cofactor evidence="11">
        <name>Mn(2+)</name>
        <dbReference type="ChEBI" id="CHEBI:29035"/>
    </cofactor>
    <text evidence="11">Magnesium. Can also use manganese.</text>
</comment>
<comment type="catalytic activity">
    <reaction evidence="9 10 12">
        <text>L-threonyl-[protein] + FAD = FMN-L-threonyl-[protein] + AMP + H(+)</text>
        <dbReference type="Rhea" id="RHEA:36847"/>
        <dbReference type="Rhea" id="RHEA-COMP:11060"/>
        <dbReference type="Rhea" id="RHEA-COMP:11061"/>
        <dbReference type="ChEBI" id="CHEBI:15378"/>
        <dbReference type="ChEBI" id="CHEBI:30013"/>
        <dbReference type="ChEBI" id="CHEBI:57692"/>
        <dbReference type="ChEBI" id="CHEBI:74257"/>
        <dbReference type="ChEBI" id="CHEBI:456215"/>
        <dbReference type="EC" id="2.7.1.180"/>
    </reaction>
</comment>
<evidence type="ECO:0000256" key="9">
    <source>
        <dbReference type="ARBA" id="ARBA00048540"/>
    </source>
</evidence>
<evidence type="ECO:0000313" key="14">
    <source>
        <dbReference type="Proteomes" id="UP001084197"/>
    </source>
</evidence>
<keyword evidence="12" id="KW-0997">Cell inner membrane</keyword>
<feature type="binding site" evidence="11">
    <location>
        <position position="289"/>
    </location>
    <ligand>
        <name>Mg(2+)</name>
        <dbReference type="ChEBI" id="CHEBI:18420"/>
    </ligand>
</feature>
<name>A0A9J6RCZ4_9BACI</name>
<evidence type="ECO:0000256" key="10">
    <source>
        <dbReference type="PIRNR" id="PIRNR006268"/>
    </source>
</evidence>
<dbReference type="InterPro" id="IPR024932">
    <property type="entry name" value="ApbE"/>
</dbReference>
<gene>
    <name evidence="13" type="ORF">OWO01_10185</name>
</gene>
<sequence length="345" mass="38143">MKQKILLGLLVVAILTLSACGNNNNGLLSNPYKQSEFIIGTLVTLSIYDEDKEDVLELAFERIDELEHMFSEEIPESEVSNINRNAGIEPVPVSDELYSLIKDSIEHGELSDGTFDVTIGRLTSMWRIGHDDARRPEQAEIDEVLPLVDYRKIIVDDEDQTVFLSEEGMQLDLGGIAKGYIGDEVQKLMNENGVTSAIIDLGGDIYVLGSRPTGDDWTVGIQNPFLSRGELVARVRASDMAVITSGIYERYVEVDGEQYHHLLNPIDGYPIDNELAGVTIICESLVDGDALATTVFAKGIEEGLALVETLDDVEVIFVTRDRELVLSSGIEDNFELVNDNFDIID</sequence>
<keyword evidence="6 10" id="KW-0274">FAD</keyword>
<feature type="binding site" evidence="11">
    <location>
        <position position="293"/>
    </location>
    <ligand>
        <name>Mg(2+)</name>
        <dbReference type="ChEBI" id="CHEBI:18420"/>
    </ligand>
</feature>
<evidence type="ECO:0000256" key="2">
    <source>
        <dbReference type="ARBA" id="ARBA00016337"/>
    </source>
</evidence>
<dbReference type="PANTHER" id="PTHR30040">
    <property type="entry name" value="THIAMINE BIOSYNTHESIS LIPOPROTEIN APBE"/>
    <property type="match status" value="1"/>
</dbReference>
<dbReference type="GO" id="GO:0005886">
    <property type="term" value="C:plasma membrane"/>
    <property type="evidence" value="ECO:0007669"/>
    <property type="project" value="UniProtKB-SubCell"/>
</dbReference>
<feature type="binding site" evidence="11">
    <location>
        <position position="175"/>
    </location>
    <ligand>
        <name>Mg(2+)</name>
        <dbReference type="ChEBI" id="CHEBI:18420"/>
    </ligand>
</feature>
<dbReference type="AlphaFoldDB" id="A0A9J6RCZ4"/>
<dbReference type="GO" id="GO:0016740">
    <property type="term" value="F:transferase activity"/>
    <property type="evidence" value="ECO:0007669"/>
    <property type="project" value="UniProtKB-UniRule"/>
</dbReference>
<dbReference type="GO" id="GO:0046872">
    <property type="term" value="F:metal ion binding"/>
    <property type="evidence" value="ECO:0007669"/>
    <property type="project" value="UniProtKB-UniRule"/>
</dbReference>
<dbReference type="InterPro" id="IPR003374">
    <property type="entry name" value="ApbE-like_sf"/>
</dbReference>
<keyword evidence="12" id="KW-0732">Signal</keyword>
<dbReference type="Proteomes" id="UP001084197">
    <property type="component" value="Unassembled WGS sequence"/>
</dbReference>
<dbReference type="EC" id="2.7.1.180" evidence="1 10"/>
<dbReference type="Pfam" id="PF02424">
    <property type="entry name" value="ApbE"/>
    <property type="match status" value="1"/>
</dbReference>
<keyword evidence="12" id="KW-1003">Cell membrane</keyword>
<comment type="subcellular location">
    <subcellularLocation>
        <location evidence="12">Cell inner membrane</location>
        <topology evidence="12">Lipid-anchor</topology>
        <orientation evidence="12">Periplasmic side</orientation>
    </subcellularLocation>
</comment>
<evidence type="ECO:0000256" key="3">
    <source>
        <dbReference type="ARBA" id="ARBA00022630"/>
    </source>
</evidence>
<dbReference type="EMBL" id="JAPRAT010000019">
    <property type="protein sequence ID" value="MCZ0703586.1"/>
    <property type="molecule type" value="Genomic_DNA"/>
</dbReference>